<proteinExistence type="predicted"/>
<sequence>MTLCLGITPKSYTPTDLSAFRTSSPLYQSCPFGTYYQDQGNSYDWKGEGTILNAYNDESVGVYELFTFSETIGITKTINNSSAYSVGYSNIINDTISSSTGHSVAESMSSSASVQISVYAPPYGTAFAQNGFDTINSHGYVYNETSSCQTTDIYNVSSTVSPYGKGPGGWHN</sequence>
<gene>
    <name evidence="1" type="ORF">SAMN02745225_00018</name>
</gene>
<name>A0A1M4S4G7_9ACTN</name>
<keyword evidence="2" id="KW-1185">Reference proteome</keyword>
<evidence type="ECO:0000313" key="1">
    <source>
        <dbReference type="EMBL" id="SHE27095.1"/>
    </source>
</evidence>
<dbReference type="AlphaFoldDB" id="A0A1M4S4G7"/>
<dbReference type="Proteomes" id="UP000184295">
    <property type="component" value="Unassembled WGS sequence"/>
</dbReference>
<dbReference type="EMBL" id="FQUL01000001">
    <property type="protein sequence ID" value="SHE27095.1"/>
    <property type="molecule type" value="Genomic_DNA"/>
</dbReference>
<organism evidence="1 2">
    <name type="scientific">Ferrithrix thermotolerans DSM 19514</name>
    <dbReference type="NCBI Taxonomy" id="1121881"/>
    <lineage>
        <taxon>Bacteria</taxon>
        <taxon>Bacillati</taxon>
        <taxon>Actinomycetota</taxon>
        <taxon>Acidimicrobiia</taxon>
        <taxon>Acidimicrobiales</taxon>
        <taxon>Acidimicrobiaceae</taxon>
        <taxon>Ferrithrix</taxon>
    </lineage>
</organism>
<reference evidence="2" key="1">
    <citation type="submission" date="2016-11" db="EMBL/GenBank/DDBJ databases">
        <authorList>
            <person name="Varghese N."/>
            <person name="Submissions S."/>
        </authorList>
    </citation>
    <scope>NUCLEOTIDE SEQUENCE [LARGE SCALE GENOMIC DNA]</scope>
    <source>
        <strain evidence="2">DSM 19514</strain>
    </source>
</reference>
<protein>
    <submittedName>
        <fullName evidence="1">Uncharacterized protein</fullName>
    </submittedName>
</protein>
<evidence type="ECO:0000313" key="2">
    <source>
        <dbReference type="Proteomes" id="UP000184295"/>
    </source>
</evidence>
<accession>A0A1M4S4G7</accession>